<dbReference type="RefSeq" id="WP_184258276.1">
    <property type="nucleotide sequence ID" value="NZ_JACHIO010000017.1"/>
</dbReference>
<dbReference type="SUPFAM" id="SSF103473">
    <property type="entry name" value="MFS general substrate transporter"/>
    <property type="match status" value="1"/>
</dbReference>
<dbReference type="PANTHER" id="PTHR23514">
    <property type="entry name" value="BYPASS OF STOP CODON PROTEIN 6"/>
    <property type="match status" value="1"/>
</dbReference>
<evidence type="ECO:0000256" key="2">
    <source>
        <dbReference type="ARBA" id="ARBA00022692"/>
    </source>
</evidence>
<dbReference type="InterPro" id="IPR020846">
    <property type="entry name" value="MFS_dom"/>
</dbReference>
<gene>
    <name evidence="7" type="ORF">HDF15_003887</name>
</gene>
<dbReference type="InterPro" id="IPR051788">
    <property type="entry name" value="MFS_Transporter"/>
</dbReference>
<feature type="transmembrane region" description="Helical" evidence="5">
    <location>
        <begin position="268"/>
        <end position="286"/>
    </location>
</feature>
<reference evidence="7 8" key="1">
    <citation type="submission" date="2020-08" db="EMBL/GenBank/DDBJ databases">
        <title>Genomic Encyclopedia of Type Strains, Phase IV (KMG-V): Genome sequencing to study the core and pangenomes of soil and plant-associated prokaryotes.</title>
        <authorList>
            <person name="Whitman W."/>
        </authorList>
    </citation>
    <scope>NUCLEOTIDE SEQUENCE [LARGE SCALE GENOMIC DNA]</scope>
    <source>
        <strain evidence="7 8">X5P3</strain>
    </source>
</reference>
<dbReference type="GO" id="GO:0016020">
    <property type="term" value="C:membrane"/>
    <property type="evidence" value="ECO:0007669"/>
    <property type="project" value="UniProtKB-SubCell"/>
</dbReference>
<protein>
    <submittedName>
        <fullName evidence="7">Putative MFS family arabinose efflux permease</fullName>
    </submittedName>
</protein>
<evidence type="ECO:0000256" key="5">
    <source>
        <dbReference type="SAM" id="Phobius"/>
    </source>
</evidence>
<accession>A0A7W7ZTL4</accession>
<dbReference type="InterPro" id="IPR036259">
    <property type="entry name" value="MFS_trans_sf"/>
</dbReference>
<proteinExistence type="predicted"/>
<dbReference type="Pfam" id="PF07690">
    <property type="entry name" value="MFS_1"/>
    <property type="match status" value="1"/>
</dbReference>
<dbReference type="AlphaFoldDB" id="A0A7W7ZTL4"/>
<evidence type="ECO:0000259" key="6">
    <source>
        <dbReference type="PROSITE" id="PS50850"/>
    </source>
</evidence>
<name>A0A7W7ZTL4_9BACT</name>
<sequence length="381" mass="39002">MTADVNQSRAKLATRLAFVAAGFGVACWAPLVPFAKTRCHLGDGTMGLVLLLLGAGSIVAMPLAANLSGRFSSKPIVLAGGLGLAVTLPLLSIVSSPLALGVALFAFGAFLGSLDVAMNLHAVDVEHASGKPLMSGFHALFSIGGFLGSGTVTALLSRGIAPSSSTLLSSAILVALILVALPRMLSNREGTKQPFFAIPKGIVLVIAIFAAISFLVEGALLDWSALLLVGEHLVSAAHGGLGYMLFSIAMTFSRFVGDGIVARFGNRIVLTLGGVTALLGLCGVLLAPVAWIGLVSFVFVGLGAANIVPILFRLAGTQHTMPKGLAVAALTTAGYTGMLTGPAVIGFLSKGIGLHNAFWFLAALLACVPIFCKYVTVEDPH</sequence>
<dbReference type="CDD" id="cd17393">
    <property type="entry name" value="MFS_MosC_like"/>
    <property type="match status" value="1"/>
</dbReference>
<feature type="transmembrane region" description="Helical" evidence="5">
    <location>
        <begin position="139"/>
        <end position="161"/>
    </location>
</feature>
<feature type="transmembrane region" description="Helical" evidence="5">
    <location>
        <begin position="44"/>
        <end position="64"/>
    </location>
</feature>
<dbReference type="PANTHER" id="PTHR23514:SF13">
    <property type="entry name" value="INNER MEMBRANE PROTEIN YBJJ"/>
    <property type="match status" value="1"/>
</dbReference>
<keyword evidence="3 5" id="KW-1133">Transmembrane helix</keyword>
<feature type="transmembrane region" description="Helical" evidence="5">
    <location>
        <begin position="167"/>
        <end position="185"/>
    </location>
</feature>
<keyword evidence="4 5" id="KW-0472">Membrane</keyword>
<organism evidence="7 8">
    <name type="scientific">Granulicella mallensis</name>
    <dbReference type="NCBI Taxonomy" id="940614"/>
    <lineage>
        <taxon>Bacteria</taxon>
        <taxon>Pseudomonadati</taxon>
        <taxon>Acidobacteriota</taxon>
        <taxon>Terriglobia</taxon>
        <taxon>Terriglobales</taxon>
        <taxon>Acidobacteriaceae</taxon>
        <taxon>Granulicella</taxon>
    </lineage>
</organism>
<evidence type="ECO:0000313" key="7">
    <source>
        <dbReference type="EMBL" id="MBB5065519.1"/>
    </source>
</evidence>
<feature type="domain" description="Major facilitator superfamily (MFS) profile" evidence="6">
    <location>
        <begin position="203"/>
        <end position="381"/>
    </location>
</feature>
<dbReference type="Gene3D" id="1.20.1250.20">
    <property type="entry name" value="MFS general substrate transporter like domains"/>
    <property type="match status" value="2"/>
</dbReference>
<feature type="transmembrane region" description="Helical" evidence="5">
    <location>
        <begin position="100"/>
        <end position="118"/>
    </location>
</feature>
<feature type="transmembrane region" description="Helical" evidence="5">
    <location>
        <begin position="292"/>
        <end position="312"/>
    </location>
</feature>
<feature type="transmembrane region" description="Helical" evidence="5">
    <location>
        <begin position="197"/>
        <end position="216"/>
    </location>
</feature>
<dbReference type="Proteomes" id="UP000584867">
    <property type="component" value="Unassembled WGS sequence"/>
</dbReference>
<evidence type="ECO:0000256" key="3">
    <source>
        <dbReference type="ARBA" id="ARBA00022989"/>
    </source>
</evidence>
<dbReference type="PROSITE" id="PS50850">
    <property type="entry name" value="MFS"/>
    <property type="match status" value="1"/>
</dbReference>
<comment type="subcellular location">
    <subcellularLocation>
        <location evidence="1">Membrane</location>
        <topology evidence="1">Multi-pass membrane protein</topology>
    </subcellularLocation>
</comment>
<feature type="transmembrane region" description="Helical" evidence="5">
    <location>
        <begin position="324"/>
        <end position="345"/>
    </location>
</feature>
<evidence type="ECO:0000256" key="1">
    <source>
        <dbReference type="ARBA" id="ARBA00004141"/>
    </source>
</evidence>
<feature type="transmembrane region" description="Helical" evidence="5">
    <location>
        <begin position="76"/>
        <end position="94"/>
    </location>
</feature>
<comment type="caution">
    <text evidence="7">The sequence shown here is derived from an EMBL/GenBank/DDBJ whole genome shotgun (WGS) entry which is preliminary data.</text>
</comment>
<evidence type="ECO:0000256" key="4">
    <source>
        <dbReference type="ARBA" id="ARBA00023136"/>
    </source>
</evidence>
<feature type="transmembrane region" description="Helical" evidence="5">
    <location>
        <begin position="12"/>
        <end position="32"/>
    </location>
</feature>
<evidence type="ECO:0000313" key="8">
    <source>
        <dbReference type="Proteomes" id="UP000584867"/>
    </source>
</evidence>
<feature type="transmembrane region" description="Helical" evidence="5">
    <location>
        <begin position="357"/>
        <end position="376"/>
    </location>
</feature>
<keyword evidence="2 5" id="KW-0812">Transmembrane</keyword>
<dbReference type="GO" id="GO:0022857">
    <property type="term" value="F:transmembrane transporter activity"/>
    <property type="evidence" value="ECO:0007669"/>
    <property type="project" value="InterPro"/>
</dbReference>
<dbReference type="EMBL" id="JACHIO010000017">
    <property type="protein sequence ID" value="MBB5065519.1"/>
    <property type="molecule type" value="Genomic_DNA"/>
</dbReference>
<feature type="transmembrane region" description="Helical" evidence="5">
    <location>
        <begin position="236"/>
        <end position="256"/>
    </location>
</feature>
<dbReference type="InterPro" id="IPR011701">
    <property type="entry name" value="MFS"/>
</dbReference>